<accession>A0ABD5VHL6</accession>
<dbReference type="InterPro" id="IPR015797">
    <property type="entry name" value="NUDIX_hydrolase-like_dom_sf"/>
</dbReference>
<dbReference type="AlphaFoldDB" id="A0ABD5VHL6"/>
<organism evidence="5 6">
    <name type="scientific">Halorubellus litoreus</name>
    <dbReference type="NCBI Taxonomy" id="755308"/>
    <lineage>
        <taxon>Archaea</taxon>
        <taxon>Methanobacteriati</taxon>
        <taxon>Methanobacteriota</taxon>
        <taxon>Stenosarchaea group</taxon>
        <taxon>Halobacteria</taxon>
        <taxon>Halobacteriales</taxon>
        <taxon>Halorubellaceae</taxon>
        <taxon>Halorubellus</taxon>
    </lineage>
</organism>
<protein>
    <submittedName>
        <fullName evidence="5">NUDIX hydrolase</fullName>
        <ecNumber evidence="5">3.6.-.-</ecNumber>
    </submittedName>
</protein>
<feature type="compositionally biased region" description="Low complexity" evidence="3">
    <location>
        <begin position="210"/>
        <end position="229"/>
    </location>
</feature>
<sequence length="238" mass="24977">MTDDADPLAWETRASDVAYACPGFEVVHQDVRLPDGTDTDFDYLTEPEAVVVLPFAANASDGDDASTEDGDLGALDAGEVVVIEEWRQAVSRVNRGLPAGSIEPDDDDLAVAARRELREETGYEAGDVSHLCTVEPANGLLDSVHHVYVATGCEPAGEQELDFNESIRVDTTGFSDLLAAVRDGRIRDGRTHVAVTRYALERALGDAHDATGGAEPAAGEAADVVDANAPATQGGDGA</sequence>
<gene>
    <name evidence="5" type="ORF">ACFQGB_13940</name>
</gene>
<evidence type="ECO:0000256" key="1">
    <source>
        <dbReference type="ARBA" id="ARBA00001946"/>
    </source>
</evidence>
<evidence type="ECO:0000256" key="2">
    <source>
        <dbReference type="ARBA" id="ARBA00022801"/>
    </source>
</evidence>
<reference evidence="5 6" key="1">
    <citation type="journal article" date="2019" name="Int. J. Syst. Evol. Microbiol.">
        <title>The Global Catalogue of Microorganisms (GCM) 10K type strain sequencing project: providing services to taxonomists for standard genome sequencing and annotation.</title>
        <authorList>
            <consortium name="The Broad Institute Genomics Platform"/>
            <consortium name="The Broad Institute Genome Sequencing Center for Infectious Disease"/>
            <person name="Wu L."/>
            <person name="Ma J."/>
        </authorList>
    </citation>
    <scope>NUCLEOTIDE SEQUENCE [LARGE SCALE GENOMIC DNA]</scope>
    <source>
        <strain evidence="5 6">GX26</strain>
    </source>
</reference>
<evidence type="ECO:0000313" key="5">
    <source>
        <dbReference type="EMBL" id="MFC6953968.1"/>
    </source>
</evidence>
<comment type="caution">
    <text evidence="5">The sequence shown here is derived from an EMBL/GenBank/DDBJ whole genome shotgun (WGS) entry which is preliminary data.</text>
</comment>
<dbReference type="CDD" id="cd03424">
    <property type="entry name" value="NUDIX_ADPRase_Nudt5_UGPPase_Nudt14"/>
    <property type="match status" value="1"/>
</dbReference>
<dbReference type="PROSITE" id="PS51462">
    <property type="entry name" value="NUDIX"/>
    <property type="match status" value="1"/>
</dbReference>
<dbReference type="PANTHER" id="PTHR11839">
    <property type="entry name" value="UDP/ADP-SUGAR PYROPHOSPHATASE"/>
    <property type="match status" value="1"/>
</dbReference>
<dbReference type="EMBL" id="JBHSXN010000002">
    <property type="protein sequence ID" value="MFC6953968.1"/>
    <property type="molecule type" value="Genomic_DNA"/>
</dbReference>
<keyword evidence="6" id="KW-1185">Reference proteome</keyword>
<dbReference type="SUPFAM" id="SSF55811">
    <property type="entry name" value="Nudix"/>
    <property type="match status" value="1"/>
</dbReference>
<feature type="domain" description="Nudix hydrolase" evidence="4">
    <location>
        <begin position="45"/>
        <end position="194"/>
    </location>
</feature>
<comment type="cofactor">
    <cofactor evidence="1">
        <name>Mg(2+)</name>
        <dbReference type="ChEBI" id="CHEBI:18420"/>
    </cofactor>
</comment>
<dbReference type="InterPro" id="IPR000086">
    <property type="entry name" value="NUDIX_hydrolase_dom"/>
</dbReference>
<keyword evidence="2 5" id="KW-0378">Hydrolase</keyword>
<dbReference type="Pfam" id="PF00293">
    <property type="entry name" value="NUDIX"/>
    <property type="match status" value="1"/>
</dbReference>
<proteinExistence type="predicted"/>
<dbReference type="RefSeq" id="WP_379762442.1">
    <property type="nucleotide sequence ID" value="NZ_JAZAQL010000002.1"/>
</dbReference>
<dbReference type="PANTHER" id="PTHR11839:SF18">
    <property type="entry name" value="NUDIX HYDROLASE DOMAIN-CONTAINING PROTEIN"/>
    <property type="match status" value="1"/>
</dbReference>
<dbReference type="EC" id="3.6.-.-" evidence="5"/>
<evidence type="ECO:0000313" key="6">
    <source>
        <dbReference type="Proteomes" id="UP001596395"/>
    </source>
</evidence>
<feature type="region of interest" description="Disordered" evidence="3">
    <location>
        <begin position="208"/>
        <end position="238"/>
    </location>
</feature>
<dbReference type="Proteomes" id="UP001596395">
    <property type="component" value="Unassembled WGS sequence"/>
</dbReference>
<evidence type="ECO:0000259" key="4">
    <source>
        <dbReference type="PROSITE" id="PS51462"/>
    </source>
</evidence>
<name>A0ABD5VHL6_9EURY</name>
<dbReference type="Gene3D" id="3.90.79.10">
    <property type="entry name" value="Nucleoside Triphosphate Pyrophosphohydrolase"/>
    <property type="match status" value="1"/>
</dbReference>
<dbReference type="GO" id="GO:0016787">
    <property type="term" value="F:hydrolase activity"/>
    <property type="evidence" value="ECO:0007669"/>
    <property type="project" value="UniProtKB-KW"/>
</dbReference>
<evidence type="ECO:0000256" key="3">
    <source>
        <dbReference type="SAM" id="MobiDB-lite"/>
    </source>
</evidence>